<proteinExistence type="predicted"/>
<keyword evidence="2" id="KW-1185">Reference proteome</keyword>
<dbReference type="RefSeq" id="WP_311191617.1">
    <property type="nucleotide sequence ID" value="NZ_CP115541.1"/>
</dbReference>
<reference evidence="1 2" key="1">
    <citation type="submission" date="2022-12" db="EMBL/GenBank/DDBJ databases">
        <title>Two new species, Stenotrophomonas aracearum and Stenotrophomonas oahuensis, isolated from Anthurium (Araceae family) in Hawaii.</title>
        <authorList>
            <person name="Chunag S.C."/>
            <person name="Dobhal S."/>
            <person name="Alvarez A."/>
            <person name="Arif M."/>
        </authorList>
    </citation>
    <scope>NUCLEOTIDE SEQUENCE [LARGE SCALE GENOMIC DNA]</scope>
    <source>
        <strain evidence="1 2">A5586</strain>
    </source>
</reference>
<accession>A0ABY9YQD1</accession>
<evidence type="ECO:0000313" key="2">
    <source>
        <dbReference type="Proteomes" id="UP001302072"/>
    </source>
</evidence>
<evidence type="ECO:0000313" key="1">
    <source>
        <dbReference type="EMBL" id="WNH52418.1"/>
    </source>
</evidence>
<organism evidence="1 2">
    <name type="scientific">Stenotrophomonas oahuensis</name>
    <dbReference type="NCBI Taxonomy" id="3003271"/>
    <lineage>
        <taxon>Bacteria</taxon>
        <taxon>Pseudomonadati</taxon>
        <taxon>Pseudomonadota</taxon>
        <taxon>Gammaproteobacteria</taxon>
        <taxon>Lysobacterales</taxon>
        <taxon>Lysobacteraceae</taxon>
        <taxon>Stenotrophomonas</taxon>
    </lineage>
</organism>
<name>A0ABY9YQD1_9GAMM</name>
<dbReference type="EMBL" id="CP115541">
    <property type="protein sequence ID" value="WNH52418.1"/>
    <property type="molecule type" value="Genomic_DNA"/>
</dbReference>
<gene>
    <name evidence="1" type="ORF">PDM29_19180</name>
</gene>
<protein>
    <submittedName>
        <fullName evidence="1">Uncharacterized protein</fullName>
    </submittedName>
</protein>
<dbReference type="Proteomes" id="UP001302072">
    <property type="component" value="Chromosome"/>
</dbReference>
<sequence length="108" mass="12158">MSSFVVVPLAIAAVFARFIYVAKKDQRLLKVFAGAVKGCGDDALHFALERATRFPKSPLETSEWKVLQEAVTPLYVERTMAQYGDPLATYDALCRLRARMHKVQLKVQ</sequence>